<evidence type="ECO:0000313" key="2">
    <source>
        <dbReference type="EMBL" id="OEU06851.1"/>
    </source>
</evidence>
<accession>A0A1E7ELR0</accession>
<proteinExistence type="predicted"/>
<reference evidence="2 3" key="1">
    <citation type="submission" date="2016-09" db="EMBL/GenBank/DDBJ databases">
        <title>Extensive genetic diversity and differential bi-allelic expression allows diatom success in the polar Southern Ocean.</title>
        <authorList>
            <consortium name="DOE Joint Genome Institute"/>
            <person name="Mock T."/>
            <person name="Otillar R.P."/>
            <person name="Strauss J."/>
            <person name="Dupont C."/>
            <person name="Frickenhaus S."/>
            <person name="Maumus F."/>
            <person name="Mcmullan M."/>
            <person name="Sanges R."/>
            <person name="Schmutz J."/>
            <person name="Toseland A."/>
            <person name="Valas R."/>
            <person name="Veluchamy A."/>
            <person name="Ward B.J."/>
            <person name="Allen A."/>
            <person name="Barry K."/>
            <person name="Falciatore A."/>
            <person name="Ferrante M."/>
            <person name="Fortunato A.E."/>
            <person name="Gloeckner G."/>
            <person name="Gruber A."/>
            <person name="Hipkin R."/>
            <person name="Janech M."/>
            <person name="Kroth P."/>
            <person name="Leese F."/>
            <person name="Lindquist E."/>
            <person name="Lyon B.R."/>
            <person name="Martin J."/>
            <person name="Mayer C."/>
            <person name="Parker M."/>
            <person name="Quesneville H."/>
            <person name="Raymond J."/>
            <person name="Uhlig C."/>
            <person name="Valentin K.U."/>
            <person name="Worden A.Z."/>
            <person name="Armbrust E.V."/>
            <person name="Bowler C."/>
            <person name="Green B."/>
            <person name="Moulton V."/>
            <person name="Van Oosterhout C."/>
            <person name="Grigoriev I."/>
        </authorList>
    </citation>
    <scope>NUCLEOTIDE SEQUENCE [LARGE SCALE GENOMIC DNA]</scope>
    <source>
        <strain evidence="2 3">CCMP1102</strain>
    </source>
</reference>
<dbReference type="Proteomes" id="UP000095751">
    <property type="component" value="Unassembled WGS sequence"/>
</dbReference>
<feature type="compositionally biased region" description="Acidic residues" evidence="1">
    <location>
        <begin position="47"/>
        <end position="59"/>
    </location>
</feature>
<protein>
    <recommendedName>
        <fullName evidence="4">AB hydrolase-1 domain-containing protein</fullName>
    </recommendedName>
</protein>
<keyword evidence="3" id="KW-1185">Reference proteome</keyword>
<dbReference type="EMBL" id="KV784395">
    <property type="protein sequence ID" value="OEU06851.1"/>
    <property type="molecule type" value="Genomic_DNA"/>
</dbReference>
<dbReference type="KEGG" id="fcy:FRACYDRAFT_252686"/>
<name>A0A1E7ELR0_9STRA</name>
<feature type="region of interest" description="Disordered" evidence="1">
    <location>
        <begin position="25"/>
        <end position="63"/>
    </location>
</feature>
<organism evidence="2 3">
    <name type="scientific">Fragilariopsis cylindrus CCMP1102</name>
    <dbReference type="NCBI Taxonomy" id="635003"/>
    <lineage>
        <taxon>Eukaryota</taxon>
        <taxon>Sar</taxon>
        <taxon>Stramenopiles</taxon>
        <taxon>Ochrophyta</taxon>
        <taxon>Bacillariophyta</taxon>
        <taxon>Bacillariophyceae</taxon>
        <taxon>Bacillariophycidae</taxon>
        <taxon>Bacillariales</taxon>
        <taxon>Bacillariaceae</taxon>
        <taxon>Fragilariopsis</taxon>
    </lineage>
</organism>
<evidence type="ECO:0008006" key="4">
    <source>
        <dbReference type="Google" id="ProtNLM"/>
    </source>
</evidence>
<dbReference type="OrthoDB" id="425534at2759"/>
<gene>
    <name evidence="2" type="ORF">FRACYDRAFT_252686</name>
</gene>
<evidence type="ECO:0000313" key="3">
    <source>
        <dbReference type="Proteomes" id="UP000095751"/>
    </source>
</evidence>
<dbReference type="AlphaFoldDB" id="A0A1E7ELR0"/>
<dbReference type="InParanoid" id="A0A1E7ELR0"/>
<feature type="compositionally biased region" description="Basic and acidic residues" evidence="1">
    <location>
        <begin position="25"/>
        <end position="46"/>
    </location>
</feature>
<evidence type="ECO:0000256" key="1">
    <source>
        <dbReference type="SAM" id="MobiDB-lite"/>
    </source>
</evidence>
<sequence>MLISTLTLSFVIATIVVVPYYENTGDERKNETDDANEDSNKDKNEDNDNDDDDDNDGDSDNTARSLNFFRNEIDTDVFEWVDKSEVNGGDITCGFLQSNLGFFNQSRNIYHKVLYGKKAGTCAREYLVGHKNRVESCWTNPEYILKSPDGKESYHFLEYSGTQQAIEDIARFLIAIKSKQLSLYDLSYGISIAGLYATVFPENVISLVLNRCILVLMIMIQVLEKLKMEKLQKK</sequence>